<comment type="caution">
    <text evidence="2">The sequence shown here is derived from an EMBL/GenBank/DDBJ whole genome shotgun (WGS) entry which is preliminary data.</text>
</comment>
<dbReference type="PANTHER" id="PTHR30283">
    <property type="entry name" value="PEROXIDE STRESS RESPONSE PROTEIN YAAA"/>
    <property type="match status" value="1"/>
</dbReference>
<dbReference type="PANTHER" id="PTHR30283:SF4">
    <property type="entry name" value="PEROXIDE STRESS RESISTANCE PROTEIN YAAA"/>
    <property type="match status" value="1"/>
</dbReference>
<sequence>MLVVISPAKRLDERAVQGLDVTRPAFQADAAHLAGVARGLDVAALQKLMGISEKLARLNADRFAGFSADPCPEETKPAALVFDGDTYAGLEARTLDPDDLRYAQGHLRILSGLYGLLRPLDAIQPYRLEMGSRLATQRGKSLYDYWGDRLALALNEAAAEAGTGTLVNCASQEYFGAVDRQALTLRVVTPVFMEDRVGGAPRIVSFFAKKGRGAMARFVMERRLTDPAALAEFDTGGYRFAPDLSGPDRPVFLRSAPEG</sequence>
<accession>A0ABV3XXF5</accession>
<dbReference type="Proteomes" id="UP001560019">
    <property type="component" value="Unassembled WGS sequence"/>
</dbReference>
<gene>
    <name evidence="2" type="ORF">Ga0609869_003409</name>
</gene>
<dbReference type="InterPro" id="IPR005583">
    <property type="entry name" value="YaaA"/>
</dbReference>
<dbReference type="HAMAP" id="MF_00652">
    <property type="entry name" value="UPF0246"/>
    <property type="match status" value="1"/>
</dbReference>
<protein>
    <recommendedName>
        <fullName evidence="1">UPF0246 protein Ga0609869_003409</fullName>
    </recommendedName>
</protein>
<proteinExistence type="inferred from homology"/>
<evidence type="ECO:0000313" key="2">
    <source>
        <dbReference type="EMBL" id="MEX5730056.1"/>
    </source>
</evidence>
<dbReference type="RefSeq" id="WP_125402989.1">
    <property type="nucleotide sequence ID" value="NZ_JBEHHI010000003.1"/>
</dbReference>
<keyword evidence="3" id="KW-1185">Reference proteome</keyword>
<evidence type="ECO:0000256" key="1">
    <source>
        <dbReference type="HAMAP-Rule" id="MF_00652"/>
    </source>
</evidence>
<dbReference type="Pfam" id="PF03883">
    <property type="entry name" value="H2O2_YaaD"/>
    <property type="match status" value="1"/>
</dbReference>
<dbReference type="EMBL" id="JBEHHI010000003">
    <property type="protein sequence ID" value="MEX5730056.1"/>
    <property type="molecule type" value="Genomic_DNA"/>
</dbReference>
<name>A0ABV3XXF5_9RHOB</name>
<organism evidence="2 3">
    <name type="scientific">Rhodovulum iodosum</name>
    <dbReference type="NCBI Taxonomy" id="68291"/>
    <lineage>
        <taxon>Bacteria</taxon>
        <taxon>Pseudomonadati</taxon>
        <taxon>Pseudomonadota</taxon>
        <taxon>Alphaproteobacteria</taxon>
        <taxon>Rhodobacterales</taxon>
        <taxon>Paracoccaceae</taxon>
        <taxon>Rhodovulum</taxon>
    </lineage>
</organism>
<evidence type="ECO:0000313" key="3">
    <source>
        <dbReference type="Proteomes" id="UP001560019"/>
    </source>
</evidence>
<reference evidence="2 3" key="1">
    <citation type="submission" date="2024-06" db="EMBL/GenBank/DDBJ databases">
        <title>Genome of Rhodovulum iodosum, a marine photoferrotroph.</title>
        <authorList>
            <person name="Bianchini G."/>
            <person name="Nikeleit V."/>
            <person name="Kappler A."/>
            <person name="Bryce C."/>
            <person name="Sanchez-Baracaldo P."/>
        </authorList>
    </citation>
    <scope>NUCLEOTIDE SEQUENCE [LARGE SCALE GENOMIC DNA]</scope>
    <source>
        <strain evidence="2 3">UT/N1</strain>
    </source>
</reference>
<comment type="similarity">
    <text evidence="1">Belongs to the UPF0246 family.</text>
</comment>
<dbReference type="NCBIfam" id="NF002542">
    <property type="entry name" value="PRK02101.1-3"/>
    <property type="match status" value="1"/>
</dbReference>